<comment type="caution">
    <text evidence="1">The sequence shown here is derived from an EMBL/GenBank/DDBJ whole genome shotgun (WGS) entry which is preliminary data.</text>
</comment>
<keyword evidence="2" id="KW-1185">Reference proteome</keyword>
<evidence type="ECO:0000313" key="1">
    <source>
        <dbReference type="EMBL" id="GAW04873.1"/>
    </source>
</evidence>
<accession>A0A1Q3ECD6</accession>
<gene>
    <name evidence="1" type="ORF">LENED_006691</name>
</gene>
<evidence type="ECO:0000313" key="2">
    <source>
        <dbReference type="Proteomes" id="UP000188533"/>
    </source>
</evidence>
<name>A0A1Q3ECD6_LENED</name>
<sequence length="79" mass="8815">MYIKQTPTGPNISSKSTSSRGAAEFFYLCRVSFNDMWKMEVGVVFDIPLLKHCRSQACLVFIFGFGSTALLPLSSRSRS</sequence>
<dbReference type="EMBL" id="BDGU01000215">
    <property type="protein sequence ID" value="GAW04873.1"/>
    <property type="molecule type" value="Genomic_DNA"/>
</dbReference>
<reference evidence="1 2" key="2">
    <citation type="submission" date="2017-02" db="EMBL/GenBank/DDBJ databases">
        <title>A genome survey and senescence transcriptome analysis in Lentinula edodes.</title>
        <authorList>
            <person name="Sakamoto Y."/>
            <person name="Nakade K."/>
            <person name="Sato S."/>
            <person name="Yoshida Y."/>
            <person name="Miyazaki K."/>
            <person name="Natsume S."/>
            <person name="Konno N."/>
        </authorList>
    </citation>
    <scope>NUCLEOTIDE SEQUENCE [LARGE SCALE GENOMIC DNA]</scope>
    <source>
        <strain evidence="1 2">NBRC 111202</strain>
    </source>
</reference>
<protein>
    <submittedName>
        <fullName evidence="1">Uncharacterized protein</fullName>
    </submittedName>
</protein>
<dbReference type="Proteomes" id="UP000188533">
    <property type="component" value="Unassembled WGS sequence"/>
</dbReference>
<reference evidence="1 2" key="1">
    <citation type="submission" date="2016-08" db="EMBL/GenBank/DDBJ databases">
        <authorList>
            <consortium name="Lentinula edodes genome sequencing consortium"/>
            <person name="Sakamoto Y."/>
            <person name="Nakade K."/>
            <person name="Sato S."/>
            <person name="Yoshida Y."/>
            <person name="Miyazaki K."/>
            <person name="Natsume S."/>
            <person name="Konno N."/>
        </authorList>
    </citation>
    <scope>NUCLEOTIDE SEQUENCE [LARGE SCALE GENOMIC DNA]</scope>
    <source>
        <strain evidence="1 2">NBRC 111202</strain>
    </source>
</reference>
<dbReference type="AlphaFoldDB" id="A0A1Q3ECD6"/>
<organism evidence="1 2">
    <name type="scientific">Lentinula edodes</name>
    <name type="common">Shiitake mushroom</name>
    <name type="synonym">Lentinus edodes</name>
    <dbReference type="NCBI Taxonomy" id="5353"/>
    <lineage>
        <taxon>Eukaryota</taxon>
        <taxon>Fungi</taxon>
        <taxon>Dikarya</taxon>
        <taxon>Basidiomycota</taxon>
        <taxon>Agaricomycotina</taxon>
        <taxon>Agaricomycetes</taxon>
        <taxon>Agaricomycetidae</taxon>
        <taxon>Agaricales</taxon>
        <taxon>Marasmiineae</taxon>
        <taxon>Omphalotaceae</taxon>
        <taxon>Lentinula</taxon>
    </lineage>
</organism>
<proteinExistence type="predicted"/>